<dbReference type="Gene3D" id="1.10.287.2170">
    <property type="match status" value="1"/>
</dbReference>
<dbReference type="GO" id="GO:0003677">
    <property type="term" value="F:DNA binding"/>
    <property type="evidence" value="ECO:0007669"/>
    <property type="project" value="InterPro"/>
</dbReference>
<comment type="caution">
    <text evidence="2">The sequence shown here is derived from an EMBL/GenBank/DDBJ whole genome shotgun (WGS) entry which is preliminary data.</text>
</comment>
<dbReference type="AlphaFoldDB" id="A0A0F8ZL51"/>
<dbReference type="EMBL" id="LAZR01050700">
    <property type="protein sequence ID" value="KKK86765.1"/>
    <property type="molecule type" value="Genomic_DNA"/>
</dbReference>
<organism evidence="2">
    <name type="scientific">marine sediment metagenome</name>
    <dbReference type="NCBI Taxonomy" id="412755"/>
    <lineage>
        <taxon>unclassified sequences</taxon>
        <taxon>metagenomes</taxon>
        <taxon>ecological metagenomes</taxon>
    </lineage>
</organism>
<sequence length="90" mass="10628">KKIDKVIVEHKDRLSRFMMGFLKDYFNSHDVEIEWMSEIIGTTYEQELVEDILSLMSSFSNRIYGRRSAENRKARKLAKQAAKEIKVMAK</sequence>
<feature type="non-terminal residue" evidence="2">
    <location>
        <position position="1"/>
    </location>
</feature>
<accession>A0A0F8ZL51</accession>
<protein>
    <recommendedName>
        <fullName evidence="1">Resolvase/invertase-type recombinase catalytic domain-containing protein</fullName>
    </recommendedName>
</protein>
<dbReference type="SUPFAM" id="SSF53041">
    <property type="entry name" value="Resolvase-like"/>
    <property type="match status" value="1"/>
</dbReference>
<dbReference type="InterPro" id="IPR036162">
    <property type="entry name" value="Resolvase-like_N_sf"/>
</dbReference>
<reference evidence="2" key="1">
    <citation type="journal article" date="2015" name="Nature">
        <title>Complex archaea that bridge the gap between prokaryotes and eukaryotes.</title>
        <authorList>
            <person name="Spang A."/>
            <person name="Saw J.H."/>
            <person name="Jorgensen S.L."/>
            <person name="Zaremba-Niedzwiedzka K."/>
            <person name="Martijn J."/>
            <person name="Lind A.E."/>
            <person name="van Eijk R."/>
            <person name="Schleper C."/>
            <person name="Guy L."/>
            <person name="Ettema T.J."/>
        </authorList>
    </citation>
    <scope>NUCLEOTIDE SEQUENCE</scope>
</reference>
<name>A0A0F8ZL51_9ZZZZ</name>
<dbReference type="GO" id="GO:0000150">
    <property type="term" value="F:DNA strand exchange activity"/>
    <property type="evidence" value="ECO:0007669"/>
    <property type="project" value="InterPro"/>
</dbReference>
<proteinExistence type="predicted"/>
<evidence type="ECO:0000259" key="1">
    <source>
        <dbReference type="Pfam" id="PF00239"/>
    </source>
</evidence>
<dbReference type="Pfam" id="PF00239">
    <property type="entry name" value="Resolvase"/>
    <property type="match status" value="1"/>
</dbReference>
<dbReference type="Gene3D" id="3.40.50.1390">
    <property type="entry name" value="Resolvase, N-terminal catalytic domain"/>
    <property type="match status" value="1"/>
</dbReference>
<evidence type="ECO:0000313" key="2">
    <source>
        <dbReference type="EMBL" id="KKK86765.1"/>
    </source>
</evidence>
<feature type="domain" description="Resolvase/invertase-type recombinase catalytic" evidence="1">
    <location>
        <begin position="2"/>
        <end position="77"/>
    </location>
</feature>
<gene>
    <name evidence="2" type="ORF">LCGC14_2759990</name>
</gene>
<dbReference type="InterPro" id="IPR006119">
    <property type="entry name" value="Resolv_N"/>
</dbReference>